<evidence type="ECO:0000313" key="2">
    <source>
        <dbReference type="Proteomes" id="UP001055811"/>
    </source>
</evidence>
<sequence>MNTPETLKPKFHTSICRPHIHTQDDKEVEVALVFFFTATILAVATTATFSSSTSTSAFVFFYLLLTDSCGIYQAKPSPPTPASLSPPQTNSPPTNQSSVYWTSESMKNQTNGDSICEVEGLEINMSLNASGYALENYQSNECKREKHQTGMELEPEDVAVLREEEAPPLKSEIKVGSEMHIVALVKLN</sequence>
<proteinExistence type="predicted"/>
<keyword evidence="2" id="KW-1185">Reference proteome</keyword>
<reference evidence="1 2" key="2">
    <citation type="journal article" date="2022" name="Mol. Ecol. Resour.">
        <title>The genomes of chicory, endive, great burdock and yacon provide insights into Asteraceae paleo-polyploidization history and plant inulin production.</title>
        <authorList>
            <person name="Fan W."/>
            <person name="Wang S."/>
            <person name="Wang H."/>
            <person name="Wang A."/>
            <person name="Jiang F."/>
            <person name="Liu H."/>
            <person name="Zhao H."/>
            <person name="Xu D."/>
            <person name="Zhang Y."/>
        </authorList>
    </citation>
    <scope>NUCLEOTIDE SEQUENCE [LARGE SCALE GENOMIC DNA]</scope>
    <source>
        <strain evidence="2">cv. Punajuju</strain>
        <tissue evidence="1">Leaves</tissue>
    </source>
</reference>
<gene>
    <name evidence="1" type="ORF">L2E82_02597</name>
</gene>
<reference evidence="2" key="1">
    <citation type="journal article" date="2022" name="Mol. Ecol. Resour.">
        <title>The genomes of chicory, endive, great burdock and yacon provide insights into Asteraceae palaeo-polyploidization history and plant inulin production.</title>
        <authorList>
            <person name="Fan W."/>
            <person name="Wang S."/>
            <person name="Wang H."/>
            <person name="Wang A."/>
            <person name="Jiang F."/>
            <person name="Liu H."/>
            <person name="Zhao H."/>
            <person name="Xu D."/>
            <person name="Zhang Y."/>
        </authorList>
    </citation>
    <scope>NUCLEOTIDE SEQUENCE [LARGE SCALE GENOMIC DNA]</scope>
    <source>
        <strain evidence="2">cv. Punajuju</strain>
    </source>
</reference>
<comment type="caution">
    <text evidence="1">The sequence shown here is derived from an EMBL/GenBank/DDBJ whole genome shotgun (WGS) entry which is preliminary data.</text>
</comment>
<organism evidence="1 2">
    <name type="scientific">Cichorium intybus</name>
    <name type="common">Chicory</name>
    <dbReference type="NCBI Taxonomy" id="13427"/>
    <lineage>
        <taxon>Eukaryota</taxon>
        <taxon>Viridiplantae</taxon>
        <taxon>Streptophyta</taxon>
        <taxon>Embryophyta</taxon>
        <taxon>Tracheophyta</taxon>
        <taxon>Spermatophyta</taxon>
        <taxon>Magnoliopsida</taxon>
        <taxon>eudicotyledons</taxon>
        <taxon>Gunneridae</taxon>
        <taxon>Pentapetalae</taxon>
        <taxon>asterids</taxon>
        <taxon>campanulids</taxon>
        <taxon>Asterales</taxon>
        <taxon>Asteraceae</taxon>
        <taxon>Cichorioideae</taxon>
        <taxon>Cichorieae</taxon>
        <taxon>Cichoriinae</taxon>
        <taxon>Cichorium</taxon>
    </lineage>
</organism>
<accession>A0ACB9H2W9</accession>
<dbReference type="EMBL" id="CM042009">
    <property type="protein sequence ID" value="KAI3789793.1"/>
    <property type="molecule type" value="Genomic_DNA"/>
</dbReference>
<name>A0ACB9H2W9_CICIN</name>
<evidence type="ECO:0000313" key="1">
    <source>
        <dbReference type="EMBL" id="KAI3789793.1"/>
    </source>
</evidence>
<dbReference type="Proteomes" id="UP001055811">
    <property type="component" value="Linkage Group LG01"/>
</dbReference>
<protein>
    <submittedName>
        <fullName evidence="1">Uncharacterized protein</fullName>
    </submittedName>
</protein>